<evidence type="ECO:0000313" key="3">
    <source>
        <dbReference type="Proteomes" id="UP001497444"/>
    </source>
</evidence>
<sequence length="94" mass="9726">MAGVTEDAQKPGHFVAFVLRQSTGEYLGFQSYPDLQLAIDSINQIQRSWVFESSKQCGEGNCAKGGETGCGPGGGCPGVCPTPDPSHSDGHPGA</sequence>
<protein>
    <submittedName>
        <fullName evidence="2">Uncharacterized protein</fullName>
    </submittedName>
</protein>
<reference evidence="2" key="1">
    <citation type="submission" date="2024-02" db="EMBL/GenBank/DDBJ databases">
        <authorList>
            <consortium name="ELIXIR-Norway"/>
            <consortium name="Elixir Norway"/>
        </authorList>
    </citation>
    <scope>NUCLEOTIDE SEQUENCE</scope>
</reference>
<comment type="caution">
    <text evidence="2">The sequence shown here is derived from an EMBL/GenBank/DDBJ whole genome shotgun (WGS) entry which is preliminary data.</text>
</comment>
<evidence type="ECO:0000313" key="2">
    <source>
        <dbReference type="EMBL" id="CAK9252013.1"/>
    </source>
</evidence>
<proteinExistence type="predicted"/>
<gene>
    <name evidence="2" type="ORF">CSSPJE1EN1_LOCUS27391</name>
</gene>
<name>A0ABP0VDQ5_9BRYO</name>
<feature type="region of interest" description="Disordered" evidence="1">
    <location>
        <begin position="74"/>
        <end position="94"/>
    </location>
</feature>
<evidence type="ECO:0000256" key="1">
    <source>
        <dbReference type="SAM" id="MobiDB-lite"/>
    </source>
</evidence>
<keyword evidence="3" id="KW-1185">Reference proteome</keyword>
<organism evidence="2 3">
    <name type="scientific">Sphagnum jensenii</name>
    <dbReference type="NCBI Taxonomy" id="128206"/>
    <lineage>
        <taxon>Eukaryota</taxon>
        <taxon>Viridiplantae</taxon>
        <taxon>Streptophyta</taxon>
        <taxon>Embryophyta</taxon>
        <taxon>Bryophyta</taxon>
        <taxon>Sphagnophytina</taxon>
        <taxon>Sphagnopsida</taxon>
        <taxon>Sphagnales</taxon>
        <taxon>Sphagnaceae</taxon>
        <taxon>Sphagnum</taxon>
    </lineage>
</organism>
<dbReference type="EMBL" id="CAXAQS010000539">
    <property type="protein sequence ID" value="CAK9252013.1"/>
    <property type="molecule type" value="Genomic_DNA"/>
</dbReference>
<accession>A0ABP0VDQ5</accession>
<dbReference type="Proteomes" id="UP001497444">
    <property type="component" value="Unassembled WGS sequence"/>
</dbReference>